<evidence type="ECO:0000259" key="27">
    <source>
        <dbReference type="Pfam" id="PF00905"/>
    </source>
</evidence>
<dbReference type="SUPFAM" id="SSF56601">
    <property type="entry name" value="beta-lactamase/transpeptidase-like"/>
    <property type="match status" value="1"/>
</dbReference>
<evidence type="ECO:0000256" key="10">
    <source>
        <dbReference type="ARBA" id="ARBA00022670"/>
    </source>
</evidence>
<dbReference type="GO" id="GO:0008658">
    <property type="term" value="F:penicillin binding"/>
    <property type="evidence" value="ECO:0007669"/>
    <property type="project" value="InterPro"/>
</dbReference>
<dbReference type="InterPro" id="IPR012340">
    <property type="entry name" value="NA-bd_OB-fold"/>
</dbReference>
<dbReference type="GO" id="GO:0008955">
    <property type="term" value="F:peptidoglycan glycosyltransferase activity"/>
    <property type="evidence" value="ECO:0007669"/>
    <property type="project" value="UniProtKB-EC"/>
</dbReference>
<proteinExistence type="inferred from homology"/>
<evidence type="ECO:0000256" key="1">
    <source>
        <dbReference type="ARBA" id="ARBA00004249"/>
    </source>
</evidence>
<keyword evidence="17" id="KW-0573">Peptidoglycan synthesis</keyword>
<comment type="catalytic activity">
    <reaction evidence="23">
        <text>Preferential cleavage: (Ac)2-L-Lys-D-Ala-|-D-Ala. Also transpeptidation of peptidyl-alanyl moieties that are N-acyl substituents of D-alanine.</text>
        <dbReference type="EC" id="3.4.16.4"/>
    </reaction>
</comment>
<dbReference type="InterPro" id="IPR001264">
    <property type="entry name" value="Glyco_trans_51"/>
</dbReference>
<dbReference type="InterPro" id="IPR023346">
    <property type="entry name" value="Lysozyme-like_dom_sf"/>
</dbReference>
<evidence type="ECO:0000256" key="20">
    <source>
        <dbReference type="ARBA" id="ARBA00023251"/>
    </source>
</evidence>
<dbReference type="InterPro" id="IPR036950">
    <property type="entry name" value="PBP_transglycosylase"/>
</dbReference>
<dbReference type="AlphaFoldDB" id="A0A2S5KL26"/>
<comment type="similarity">
    <text evidence="4">In the N-terminal section; belongs to the glycosyltransferase 51 family.</text>
</comment>
<dbReference type="GO" id="GO:0005886">
    <property type="term" value="C:plasma membrane"/>
    <property type="evidence" value="ECO:0007669"/>
    <property type="project" value="UniProtKB-SubCell"/>
</dbReference>
<evidence type="ECO:0000256" key="19">
    <source>
        <dbReference type="ARBA" id="ARBA00023136"/>
    </source>
</evidence>
<dbReference type="EMBL" id="PRLP01000096">
    <property type="protein sequence ID" value="PPC75422.1"/>
    <property type="molecule type" value="Genomic_DNA"/>
</dbReference>
<dbReference type="GO" id="GO:0071555">
    <property type="term" value="P:cell wall organization"/>
    <property type="evidence" value="ECO:0007669"/>
    <property type="project" value="UniProtKB-KW"/>
</dbReference>
<comment type="caution">
    <text evidence="30">The sequence shown here is derived from an EMBL/GenBank/DDBJ whole genome shotgun (WGS) entry which is preliminary data.</text>
</comment>
<evidence type="ECO:0000256" key="13">
    <source>
        <dbReference type="ARBA" id="ARBA00022692"/>
    </source>
</evidence>
<evidence type="ECO:0000256" key="21">
    <source>
        <dbReference type="ARBA" id="ARBA00023268"/>
    </source>
</evidence>
<keyword evidence="18" id="KW-1133">Transmembrane helix</keyword>
<evidence type="ECO:0000256" key="7">
    <source>
        <dbReference type="ARBA" id="ARBA00022475"/>
    </source>
</evidence>
<dbReference type="NCBIfam" id="TIGR02074">
    <property type="entry name" value="PBP_1a_fam"/>
    <property type="match status" value="1"/>
</dbReference>
<gene>
    <name evidence="30" type="ORF">C4K68_20880</name>
</gene>
<evidence type="ECO:0000256" key="12">
    <source>
        <dbReference type="ARBA" id="ARBA00022679"/>
    </source>
</evidence>
<dbReference type="UniPathway" id="UPA00219"/>
<organism evidence="30 31">
    <name type="scientific">Proteobacteria bacterium 228</name>
    <dbReference type="NCBI Taxonomy" id="2083153"/>
    <lineage>
        <taxon>Bacteria</taxon>
        <taxon>Pseudomonadati</taxon>
        <taxon>Pseudomonadota</taxon>
    </lineage>
</organism>
<keyword evidence="21" id="KW-0511">Multifunctional enzyme</keyword>
<keyword evidence="13" id="KW-0812">Transmembrane</keyword>
<dbReference type="Pfam" id="PF00912">
    <property type="entry name" value="Transgly"/>
    <property type="match status" value="1"/>
</dbReference>
<name>A0A2S5KL26_9PROT</name>
<dbReference type="Gene3D" id="2.40.50.140">
    <property type="entry name" value="Nucleic acid-binding proteins"/>
    <property type="match status" value="1"/>
</dbReference>
<feature type="domain" description="Penicillin-binding protein transpeptidase" evidence="27">
    <location>
        <begin position="438"/>
        <end position="697"/>
    </location>
</feature>
<evidence type="ECO:0000313" key="30">
    <source>
        <dbReference type="EMBL" id="PPC75422.1"/>
    </source>
</evidence>
<keyword evidence="22" id="KW-0961">Cell wall biogenesis/degradation</keyword>
<evidence type="ECO:0000256" key="9">
    <source>
        <dbReference type="ARBA" id="ARBA00022645"/>
    </source>
</evidence>
<dbReference type="GO" id="GO:0046677">
    <property type="term" value="P:response to antibiotic"/>
    <property type="evidence" value="ECO:0007669"/>
    <property type="project" value="UniProtKB-KW"/>
</dbReference>
<evidence type="ECO:0000256" key="5">
    <source>
        <dbReference type="ARBA" id="ARBA00012448"/>
    </source>
</evidence>
<comment type="pathway">
    <text evidence="26">Glycan biosynthesis.</text>
</comment>
<evidence type="ECO:0000256" key="2">
    <source>
        <dbReference type="ARBA" id="ARBA00004752"/>
    </source>
</evidence>
<evidence type="ECO:0000256" key="16">
    <source>
        <dbReference type="ARBA" id="ARBA00022968"/>
    </source>
</evidence>
<feature type="domain" description="Penicillin-binding protein OB-like" evidence="29">
    <location>
        <begin position="317"/>
        <end position="436"/>
    </location>
</feature>
<evidence type="ECO:0000256" key="22">
    <source>
        <dbReference type="ARBA" id="ARBA00023316"/>
    </source>
</evidence>
<dbReference type="Gene3D" id="3.40.710.10">
    <property type="entry name" value="DD-peptidase/beta-lactamase superfamily"/>
    <property type="match status" value="1"/>
</dbReference>
<dbReference type="GO" id="GO:0006508">
    <property type="term" value="P:proteolysis"/>
    <property type="evidence" value="ECO:0007669"/>
    <property type="project" value="UniProtKB-KW"/>
</dbReference>
<dbReference type="PANTHER" id="PTHR32282:SF27">
    <property type="entry name" value="PENICILLIN-BINDING PROTEIN 1A"/>
    <property type="match status" value="1"/>
</dbReference>
<keyword evidence="12" id="KW-0808">Transferase</keyword>
<evidence type="ECO:0000256" key="4">
    <source>
        <dbReference type="ARBA" id="ARBA00007739"/>
    </source>
</evidence>
<dbReference type="Gene3D" id="1.10.3810.10">
    <property type="entry name" value="Biosynthetic peptidoglycan transglycosylase-like"/>
    <property type="match status" value="1"/>
</dbReference>
<keyword evidence="20" id="KW-0046">Antibiotic resistance</keyword>
<dbReference type="EC" id="3.4.16.4" evidence="5"/>
<dbReference type="FunFam" id="1.10.3810.10:FF:000003">
    <property type="entry name" value="Penicillin-binding protein 1a"/>
    <property type="match status" value="1"/>
</dbReference>
<keyword evidence="9" id="KW-0121">Carboxypeptidase</keyword>
<dbReference type="Pfam" id="PF17092">
    <property type="entry name" value="PCB_OB"/>
    <property type="match status" value="1"/>
</dbReference>
<evidence type="ECO:0000259" key="28">
    <source>
        <dbReference type="Pfam" id="PF00912"/>
    </source>
</evidence>
<dbReference type="PANTHER" id="PTHR32282">
    <property type="entry name" value="BINDING PROTEIN TRANSPEPTIDASE, PUTATIVE-RELATED"/>
    <property type="match status" value="1"/>
</dbReference>
<dbReference type="OrthoDB" id="5287259at2"/>
<keyword evidence="8" id="KW-0997">Cell inner membrane</keyword>
<evidence type="ECO:0000256" key="11">
    <source>
        <dbReference type="ARBA" id="ARBA00022676"/>
    </source>
</evidence>
<protein>
    <recommendedName>
        <fullName evidence="6">Penicillin-binding protein 1A</fullName>
        <ecNumber evidence="24">2.4.99.28</ecNumber>
        <ecNumber evidence="5">3.4.16.4</ecNumber>
    </recommendedName>
</protein>
<dbReference type="InterPro" id="IPR001460">
    <property type="entry name" value="PCN-bd_Tpept"/>
</dbReference>
<evidence type="ECO:0000256" key="6">
    <source>
        <dbReference type="ARBA" id="ARBA00018638"/>
    </source>
</evidence>
<dbReference type="GO" id="GO:0030288">
    <property type="term" value="C:outer membrane-bounded periplasmic space"/>
    <property type="evidence" value="ECO:0007669"/>
    <property type="project" value="TreeGrafter"/>
</dbReference>
<evidence type="ECO:0000256" key="17">
    <source>
        <dbReference type="ARBA" id="ARBA00022984"/>
    </source>
</evidence>
<evidence type="ECO:0000259" key="29">
    <source>
        <dbReference type="Pfam" id="PF17092"/>
    </source>
</evidence>
<evidence type="ECO:0000256" key="15">
    <source>
        <dbReference type="ARBA" id="ARBA00022960"/>
    </source>
</evidence>
<keyword evidence="7" id="KW-1003">Cell membrane</keyword>
<evidence type="ECO:0000256" key="18">
    <source>
        <dbReference type="ARBA" id="ARBA00022989"/>
    </source>
</evidence>
<evidence type="ECO:0000256" key="26">
    <source>
        <dbReference type="ARBA" id="ARBA00060592"/>
    </source>
</evidence>
<evidence type="ECO:0000256" key="8">
    <source>
        <dbReference type="ARBA" id="ARBA00022519"/>
    </source>
</evidence>
<dbReference type="Pfam" id="PF00905">
    <property type="entry name" value="Transpeptidase"/>
    <property type="match status" value="1"/>
</dbReference>
<comment type="subcellular location">
    <subcellularLocation>
        <location evidence="1">Cell inner membrane</location>
        <topology evidence="1">Single-pass type II membrane protein</topology>
    </subcellularLocation>
</comment>
<keyword evidence="19" id="KW-0472">Membrane</keyword>
<evidence type="ECO:0000256" key="3">
    <source>
        <dbReference type="ARBA" id="ARBA00007090"/>
    </source>
</evidence>
<dbReference type="SUPFAM" id="SSF53955">
    <property type="entry name" value="Lysozyme-like"/>
    <property type="match status" value="1"/>
</dbReference>
<keyword evidence="14" id="KW-0378">Hydrolase</keyword>
<keyword evidence="10" id="KW-0645">Protease</keyword>
<keyword evidence="16" id="KW-0735">Signal-anchor</keyword>
<dbReference type="InterPro" id="IPR050396">
    <property type="entry name" value="Glycosyltr_51/Transpeptidase"/>
</dbReference>
<dbReference type="InterPro" id="IPR031376">
    <property type="entry name" value="PCB_OB"/>
</dbReference>
<evidence type="ECO:0000256" key="24">
    <source>
        <dbReference type="ARBA" id="ARBA00044770"/>
    </source>
</evidence>
<feature type="domain" description="Glycosyl transferase family 51" evidence="28">
    <location>
        <begin position="56"/>
        <end position="231"/>
    </location>
</feature>
<dbReference type="Proteomes" id="UP000238196">
    <property type="component" value="Unassembled WGS sequence"/>
</dbReference>
<accession>A0A2S5KL26</accession>
<comment type="similarity">
    <text evidence="3">In the C-terminal section; belongs to the transpeptidase family.</text>
</comment>
<sequence length="801" mass="88376">MLRALFRWLVWLTLAGIILGALTTFAIYKHLEPTLPDVETLRTVQLQTPLRIYSADGKLIGEFGEKRRTPVDYDVIPPTFVKAFYAAEDANFETHHGIDVKGLLRAFVQLAKTGHIQGGGSTITMQVARNFFLTRQQTFTRKFSEILLSLQMEQELSKDEIFELYVNKIYLGNRAYGIEAAAQVYYGKSISDLSLAEMAMIAGLPKAPSAYNPIANPDRAMERRNWILGRMLDLGYIDDVAYEQAIKEPNTARYHGLQPELDAPYVAEMARAELLDKFPDLYEGGYRVFTTVDSHLQETAQQALANALLEYETRHGFRGPEQHWDLSALDSATVQKQLKAIPSYSGLMPAVVTQVQDKQIQVRLADDSEVTVDWSGLKWARKNINVNSLGPVPKQAADIVTVGDVVRVRQQQAFADNAEDNPQGDVIWTLSQLPVVQGALVSLNPKDGAIMALSGGFNFYYSNFNRATQARRQPGSNIKPFIYAAALENGFSPGSIINDAPIVYNDPSLASGAWRPENSGGKFYGPTRMREALYMSRNLVSIRLLRAIGIETGIDYLSRFGFDPANLPRGLSLALGTASLTPMEVATGYASIANGGYKVSSYLINRVENVDGKVLVENTATEACPSCTTSSQEVTPDGHPVAKQIMDPRVNYLLTDMLMDVIRRGTGHRAAALKRSDLAGKTGTTNDQVDAWFSGYNSRIATSVWVGFDQPSTLGRREFGAVAALPAWMDYMAVALKGMPEEPRQQPDGIVSVRIDPKTGERAAPGSDGIFELFQSELAPPELHLNAQGQVQKEIRPEDLF</sequence>
<evidence type="ECO:0000256" key="23">
    <source>
        <dbReference type="ARBA" id="ARBA00034000"/>
    </source>
</evidence>
<dbReference type="InterPro" id="IPR012338">
    <property type="entry name" value="Beta-lactam/transpept-like"/>
</dbReference>
<keyword evidence="15" id="KW-0133">Cell shape</keyword>
<reference evidence="30 31" key="1">
    <citation type="submission" date="2018-02" db="EMBL/GenBank/DDBJ databases">
        <title>novel marine gammaproteobacteria from coastal saline agro ecosystem.</title>
        <authorList>
            <person name="Krishnan R."/>
            <person name="Ramesh Kumar N."/>
        </authorList>
    </citation>
    <scope>NUCLEOTIDE SEQUENCE [LARGE SCALE GENOMIC DNA]</scope>
    <source>
        <strain evidence="30 31">228</strain>
    </source>
</reference>
<evidence type="ECO:0000256" key="14">
    <source>
        <dbReference type="ARBA" id="ARBA00022801"/>
    </source>
</evidence>
<dbReference type="GO" id="GO:0009252">
    <property type="term" value="P:peptidoglycan biosynthetic process"/>
    <property type="evidence" value="ECO:0007669"/>
    <property type="project" value="UniProtKB-UniPathway"/>
</dbReference>
<comment type="pathway">
    <text evidence="2">Cell wall biogenesis; peptidoglycan biosynthesis.</text>
</comment>
<evidence type="ECO:0000256" key="25">
    <source>
        <dbReference type="ARBA" id="ARBA00049902"/>
    </source>
</evidence>
<dbReference type="GO" id="GO:0009002">
    <property type="term" value="F:serine-type D-Ala-D-Ala carboxypeptidase activity"/>
    <property type="evidence" value="ECO:0007669"/>
    <property type="project" value="UniProtKB-EC"/>
</dbReference>
<dbReference type="EC" id="2.4.99.28" evidence="24"/>
<comment type="catalytic activity">
    <reaction evidence="25">
        <text>[GlcNAc-(1-&gt;4)-Mur2Ac(oyl-L-Ala-gamma-D-Glu-L-Lys-D-Ala-D-Ala)](n)-di-trans,octa-cis-undecaprenyl diphosphate + beta-D-GlcNAc-(1-&gt;4)-Mur2Ac(oyl-L-Ala-gamma-D-Glu-L-Lys-D-Ala-D-Ala)-di-trans,octa-cis-undecaprenyl diphosphate = [GlcNAc-(1-&gt;4)-Mur2Ac(oyl-L-Ala-gamma-D-Glu-L-Lys-D-Ala-D-Ala)](n+1)-di-trans,octa-cis-undecaprenyl diphosphate + di-trans,octa-cis-undecaprenyl diphosphate + H(+)</text>
        <dbReference type="Rhea" id="RHEA:23708"/>
        <dbReference type="Rhea" id="RHEA-COMP:9602"/>
        <dbReference type="Rhea" id="RHEA-COMP:9603"/>
        <dbReference type="ChEBI" id="CHEBI:15378"/>
        <dbReference type="ChEBI" id="CHEBI:58405"/>
        <dbReference type="ChEBI" id="CHEBI:60033"/>
        <dbReference type="ChEBI" id="CHEBI:78435"/>
        <dbReference type="EC" id="2.4.99.28"/>
    </reaction>
</comment>
<evidence type="ECO:0000313" key="31">
    <source>
        <dbReference type="Proteomes" id="UP000238196"/>
    </source>
</evidence>
<dbReference type="GO" id="GO:0008360">
    <property type="term" value="P:regulation of cell shape"/>
    <property type="evidence" value="ECO:0007669"/>
    <property type="project" value="UniProtKB-KW"/>
</dbReference>
<keyword evidence="11" id="KW-0328">Glycosyltransferase</keyword>